<feature type="transmembrane region" description="Helical" evidence="1">
    <location>
        <begin position="132"/>
        <end position="157"/>
    </location>
</feature>
<keyword evidence="1" id="KW-1133">Transmembrane helix</keyword>
<dbReference type="AlphaFoldDB" id="A0A562QXI6"/>
<feature type="transmembrane region" description="Helical" evidence="1">
    <location>
        <begin position="36"/>
        <end position="57"/>
    </location>
</feature>
<comment type="caution">
    <text evidence="2">The sequence shown here is derived from an EMBL/GenBank/DDBJ whole genome shotgun (WGS) entry which is preliminary data.</text>
</comment>
<keyword evidence="3" id="KW-1185">Reference proteome</keyword>
<sequence>MTNPYSPPDAAFDSPLSATQEPTVFAIDGRIGRLRYLAYSLGGGLLLLALGALLGALQGGAGLMFWIYTILSLVVTFVLARRRLQDLDRGAWFGLLLFIPLVNVLAGLWLLFARGDEGANSYGLPPGPNSRGVMVLAWILPVIFVVGIMAAVAVPAYQGFLNGARAGAGQSF</sequence>
<dbReference type="Proteomes" id="UP000318431">
    <property type="component" value="Unassembled WGS sequence"/>
</dbReference>
<protein>
    <submittedName>
        <fullName evidence="2">Uncharacterized membrane protein YhaH (DUF805 family)</fullName>
    </submittedName>
</protein>
<name>A0A562QXI6_9BURK</name>
<dbReference type="PANTHER" id="PTHR34980:SF3">
    <property type="entry name" value="BLR8105 PROTEIN"/>
    <property type="match status" value="1"/>
</dbReference>
<accession>A0A562QXI6</accession>
<dbReference type="Pfam" id="PF05656">
    <property type="entry name" value="DUF805"/>
    <property type="match status" value="1"/>
</dbReference>
<gene>
    <name evidence="2" type="ORF">IP91_04884</name>
</gene>
<reference evidence="2 3" key="1">
    <citation type="journal article" date="2015" name="Stand. Genomic Sci.">
        <title>Genomic Encyclopedia of Bacterial and Archaeal Type Strains, Phase III: the genomes of soil and plant-associated and newly described type strains.</title>
        <authorList>
            <person name="Whitman W.B."/>
            <person name="Woyke T."/>
            <person name="Klenk H.P."/>
            <person name="Zhou Y."/>
            <person name="Lilburn T.G."/>
            <person name="Beck B.J."/>
            <person name="De Vos P."/>
            <person name="Vandamme P."/>
            <person name="Eisen J.A."/>
            <person name="Garrity G."/>
            <person name="Hugenholtz P."/>
            <person name="Kyrpides N.C."/>
        </authorList>
    </citation>
    <scope>NUCLEOTIDE SEQUENCE [LARGE SCALE GENOMIC DNA]</scope>
    <source>
        <strain evidence="2 3">CGMCC 1.10822</strain>
    </source>
</reference>
<dbReference type="PANTHER" id="PTHR34980">
    <property type="entry name" value="INNER MEMBRANE PROTEIN-RELATED-RELATED"/>
    <property type="match status" value="1"/>
</dbReference>
<feature type="transmembrane region" description="Helical" evidence="1">
    <location>
        <begin position="63"/>
        <end position="80"/>
    </location>
</feature>
<dbReference type="InterPro" id="IPR008523">
    <property type="entry name" value="DUF805"/>
</dbReference>
<proteinExistence type="predicted"/>
<feature type="transmembrane region" description="Helical" evidence="1">
    <location>
        <begin position="92"/>
        <end position="112"/>
    </location>
</feature>
<keyword evidence="1" id="KW-0472">Membrane</keyword>
<organism evidence="2 3">
    <name type="scientific">Pseudoduganella lurida</name>
    <dbReference type="NCBI Taxonomy" id="1036180"/>
    <lineage>
        <taxon>Bacteria</taxon>
        <taxon>Pseudomonadati</taxon>
        <taxon>Pseudomonadota</taxon>
        <taxon>Betaproteobacteria</taxon>
        <taxon>Burkholderiales</taxon>
        <taxon>Oxalobacteraceae</taxon>
        <taxon>Telluria group</taxon>
        <taxon>Pseudoduganella</taxon>
    </lineage>
</organism>
<keyword evidence="1" id="KW-0812">Transmembrane</keyword>
<dbReference type="RefSeq" id="WP_158643200.1">
    <property type="nucleotide sequence ID" value="NZ_VLLB01000013.1"/>
</dbReference>
<evidence type="ECO:0000313" key="2">
    <source>
        <dbReference type="EMBL" id="TWI60920.1"/>
    </source>
</evidence>
<evidence type="ECO:0000256" key="1">
    <source>
        <dbReference type="SAM" id="Phobius"/>
    </source>
</evidence>
<evidence type="ECO:0000313" key="3">
    <source>
        <dbReference type="Proteomes" id="UP000318431"/>
    </source>
</evidence>
<dbReference type="EMBL" id="VLLB01000013">
    <property type="protein sequence ID" value="TWI60920.1"/>
    <property type="molecule type" value="Genomic_DNA"/>
</dbReference>
<dbReference type="GO" id="GO:0005886">
    <property type="term" value="C:plasma membrane"/>
    <property type="evidence" value="ECO:0007669"/>
    <property type="project" value="TreeGrafter"/>
</dbReference>
<dbReference type="OrthoDB" id="9812349at2"/>